<dbReference type="AlphaFoldDB" id="A0A9P4TBW4"/>
<feature type="region of interest" description="Disordered" evidence="1">
    <location>
        <begin position="353"/>
        <end position="406"/>
    </location>
</feature>
<comment type="caution">
    <text evidence="2">The sequence shown here is derived from an EMBL/GenBank/DDBJ whole genome shotgun (WGS) entry which is preliminary data.</text>
</comment>
<feature type="compositionally biased region" description="Polar residues" evidence="1">
    <location>
        <begin position="386"/>
        <end position="406"/>
    </location>
</feature>
<dbReference type="Proteomes" id="UP000801428">
    <property type="component" value="Unassembled WGS sequence"/>
</dbReference>
<evidence type="ECO:0000256" key="1">
    <source>
        <dbReference type="SAM" id="MobiDB-lite"/>
    </source>
</evidence>
<organism evidence="2 3">
    <name type="scientific">Curvularia kusanoi</name>
    <name type="common">Cochliobolus kusanoi</name>
    <dbReference type="NCBI Taxonomy" id="90978"/>
    <lineage>
        <taxon>Eukaryota</taxon>
        <taxon>Fungi</taxon>
        <taxon>Dikarya</taxon>
        <taxon>Ascomycota</taxon>
        <taxon>Pezizomycotina</taxon>
        <taxon>Dothideomycetes</taxon>
        <taxon>Pleosporomycetidae</taxon>
        <taxon>Pleosporales</taxon>
        <taxon>Pleosporineae</taxon>
        <taxon>Pleosporaceae</taxon>
        <taxon>Curvularia</taxon>
    </lineage>
</organism>
<evidence type="ECO:0000313" key="2">
    <source>
        <dbReference type="EMBL" id="KAF3000826.1"/>
    </source>
</evidence>
<dbReference type="OrthoDB" id="5245206at2759"/>
<protein>
    <submittedName>
        <fullName evidence="2">Uncharacterized protein</fullName>
    </submittedName>
</protein>
<feature type="compositionally biased region" description="Basic residues" evidence="1">
    <location>
        <begin position="372"/>
        <end position="382"/>
    </location>
</feature>
<reference evidence="2" key="1">
    <citation type="submission" date="2019-04" db="EMBL/GenBank/DDBJ databases">
        <title>Sequencing of skin fungus with MAO and IRED activity.</title>
        <authorList>
            <person name="Marsaioli A.J."/>
            <person name="Bonatto J.M.C."/>
            <person name="Reis Junior O."/>
        </authorList>
    </citation>
    <scope>NUCLEOTIDE SEQUENCE</scope>
    <source>
        <strain evidence="2">30M1</strain>
    </source>
</reference>
<name>A0A9P4TBW4_CURKU</name>
<gene>
    <name evidence="2" type="ORF">E8E13_006732</name>
</gene>
<keyword evidence="3" id="KW-1185">Reference proteome</keyword>
<proteinExistence type="predicted"/>
<evidence type="ECO:0000313" key="3">
    <source>
        <dbReference type="Proteomes" id="UP000801428"/>
    </source>
</evidence>
<sequence>MSLDMSTIERGLGRSLSVKKPAPVLVAMGNGLVEPDTTSTAQRAWMKEGRPAQYYDGRAGVSLTAAEVAALSVVLGSSIASAAGQADSLDKGAFGVSITSTLGADGRRIISLRRHKRTKSQLPCEGSGHSPLFAKHIACGSLPFSCDAKSISTILITSESLDAVRSGTPLTMRKRSQQTVPAKFLAALPSSREMVPHAIEASTKSSPTTPLIDAIAQLPFVGGFTPLAATPLIDTVHFIASGGIHPGRLLQRLEGLVDKLQRHSPHLKIFGPLHEPQNAGLLFRERERLGKVAAGGVTEELADKVSRMQRYTTLLQRLMALVPDTKPQDVLAAVREATKKELLRSYADAVAAHNDNNNTTTPSHSVSTNGSHHPRPSAHRSPRSSLGTDSSATFSSHPSRPSTTFPAHNLAKQAETLLKSELPFSIETIAVVARLVLVAWTLSVERVAWEEGETRGFRVPDLGSMRESMVLV</sequence>
<accession>A0A9P4TBW4</accession>
<dbReference type="EMBL" id="SWKU01000014">
    <property type="protein sequence ID" value="KAF3000826.1"/>
    <property type="molecule type" value="Genomic_DNA"/>
</dbReference>